<sequence>MYIAIQACPFRIESQFIVHRSCCNFAYHKSCHVKLKNK</sequence>
<organism evidence="1">
    <name type="scientific">Arundo donax</name>
    <name type="common">Giant reed</name>
    <name type="synonym">Donax arundinaceus</name>
    <dbReference type="NCBI Taxonomy" id="35708"/>
    <lineage>
        <taxon>Eukaryota</taxon>
        <taxon>Viridiplantae</taxon>
        <taxon>Streptophyta</taxon>
        <taxon>Embryophyta</taxon>
        <taxon>Tracheophyta</taxon>
        <taxon>Spermatophyta</taxon>
        <taxon>Magnoliopsida</taxon>
        <taxon>Liliopsida</taxon>
        <taxon>Poales</taxon>
        <taxon>Poaceae</taxon>
        <taxon>PACMAD clade</taxon>
        <taxon>Arundinoideae</taxon>
        <taxon>Arundineae</taxon>
        <taxon>Arundo</taxon>
    </lineage>
</organism>
<dbReference type="AlphaFoldDB" id="A0A0A9HK63"/>
<proteinExistence type="predicted"/>
<dbReference type="EMBL" id="GBRH01164603">
    <property type="protein sequence ID" value="JAE33293.1"/>
    <property type="molecule type" value="Transcribed_RNA"/>
</dbReference>
<reference evidence="1" key="2">
    <citation type="journal article" date="2015" name="Data Brief">
        <title>Shoot transcriptome of the giant reed, Arundo donax.</title>
        <authorList>
            <person name="Barrero R.A."/>
            <person name="Guerrero F.D."/>
            <person name="Moolhuijzen P."/>
            <person name="Goolsby J.A."/>
            <person name="Tidwell J."/>
            <person name="Bellgard S.E."/>
            <person name="Bellgard M.I."/>
        </authorList>
    </citation>
    <scope>NUCLEOTIDE SEQUENCE</scope>
    <source>
        <tissue evidence="1">Shoot tissue taken approximately 20 cm above the soil surface</tissue>
    </source>
</reference>
<protein>
    <submittedName>
        <fullName evidence="1">Uncharacterized protein</fullName>
    </submittedName>
</protein>
<reference evidence="1" key="1">
    <citation type="submission" date="2014-09" db="EMBL/GenBank/DDBJ databases">
        <authorList>
            <person name="Magalhaes I.L.F."/>
            <person name="Oliveira U."/>
            <person name="Santos F.R."/>
            <person name="Vidigal T.H.D.A."/>
            <person name="Brescovit A.D."/>
            <person name="Santos A.J."/>
        </authorList>
    </citation>
    <scope>NUCLEOTIDE SEQUENCE</scope>
    <source>
        <tissue evidence="1">Shoot tissue taken approximately 20 cm above the soil surface</tissue>
    </source>
</reference>
<name>A0A0A9HK63_ARUDO</name>
<evidence type="ECO:0000313" key="1">
    <source>
        <dbReference type="EMBL" id="JAE33293.1"/>
    </source>
</evidence>
<accession>A0A0A9HK63</accession>